<dbReference type="InterPro" id="IPR052555">
    <property type="entry name" value="dCTP_Pyrophosphatase"/>
</dbReference>
<dbReference type="eggNOG" id="COG1694">
    <property type="taxonomic scope" value="Bacteria"/>
</dbReference>
<dbReference type="GO" id="GO:0047840">
    <property type="term" value="F:dCTP diphosphatase activity"/>
    <property type="evidence" value="ECO:0007669"/>
    <property type="project" value="TreeGrafter"/>
</dbReference>
<dbReference type="SUPFAM" id="SSF101386">
    <property type="entry name" value="all-alpha NTP pyrophosphatases"/>
    <property type="match status" value="1"/>
</dbReference>
<organism evidence="1 2">
    <name type="scientific">Enterococcus saccharolyticus subsp. saccharolyticus ATCC 43076</name>
    <dbReference type="NCBI Taxonomy" id="1139996"/>
    <lineage>
        <taxon>Bacteria</taxon>
        <taxon>Bacillati</taxon>
        <taxon>Bacillota</taxon>
        <taxon>Bacilli</taxon>
        <taxon>Lactobacillales</taxon>
        <taxon>Enterococcaceae</taxon>
        <taxon>Enterococcus</taxon>
    </lineage>
</organism>
<dbReference type="InterPro" id="IPR025984">
    <property type="entry name" value="DCTPP"/>
</dbReference>
<protein>
    <recommendedName>
        <fullName evidence="3">MazG nucleotide pyrophosphohydrolase</fullName>
    </recommendedName>
</protein>
<proteinExistence type="predicted"/>
<dbReference type="CDD" id="cd11537">
    <property type="entry name" value="NTP-PPase_RS21-C6_like"/>
    <property type="match status" value="1"/>
</dbReference>
<dbReference type="Gene3D" id="1.10.287.1080">
    <property type="entry name" value="MazG-like"/>
    <property type="match status" value="1"/>
</dbReference>
<comment type="caution">
    <text evidence="1">The sequence shown here is derived from an EMBL/GenBank/DDBJ whole genome shotgun (WGS) entry which is preliminary data.</text>
</comment>
<dbReference type="RefSeq" id="WP_016174962.1">
    <property type="nucleotide sequence ID" value="NZ_KE136389.1"/>
</dbReference>
<dbReference type="Pfam" id="PF12643">
    <property type="entry name" value="MazG-like"/>
    <property type="match status" value="1"/>
</dbReference>
<dbReference type="Proteomes" id="UP000014136">
    <property type="component" value="Unassembled WGS sequence"/>
</dbReference>
<gene>
    <name evidence="1" type="ORF">OMQ_01164</name>
</gene>
<dbReference type="AlphaFoldDB" id="S0JA71"/>
<name>S0JA71_9ENTE</name>
<dbReference type="HOGENOM" id="CLU_110454_0_3_9"/>
<dbReference type="GO" id="GO:0042262">
    <property type="term" value="P:DNA protection"/>
    <property type="evidence" value="ECO:0007669"/>
    <property type="project" value="TreeGrafter"/>
</dbReference>
<sequence length="114" mass="13264">MNKRVEDQIIEFIKERNWEQFHTPKNLSIAIGAEVGELLECFQWKTDKEIDDMIDTNDTQAVADEIADIYTYLISLCRSMNINLDEAVINKLGKNNQKYPVEKSFGNSKKYTEL</sequence>
<dbReference type="GO" id="GO:0005829">
    <property type="term" value="C:cytosol"/>
    <property type="evidence" value="ECO:0007669"/>
    <property type="project" value="TreeGrafter"/>
</dbReference>
<reference evidence="1 2" key="1">
    <citation type="submission" date="2013-03" db="EMBL/GenBank/DDBJ databases">
        <title>The Genome Sequence of Enterococcus saccharolyticus ATCC_43076 (Illumina only assembly).</title>
        <authorList>
            <consortium name="The Broad Institute Genomics Platform"/>
            <consortium name="The Broad Institute Genome Sequencing Center for Infectious Disease"/>
            <person name="Earl A."/>
            <person name="Russ C."/>
            <person name="Gilmore M."/>
            <person name="Surin D."/>
            <person name="Walker B."/>
            <person name="Young S."/>
            <person name="Zeng Q."/>
            <person name="Gargeya S."/>
            <person name="Fitzgerald M."/>
            <person name="Haas B."/>
            <person name="Abouelleil A."/>
            <person name="Allen A.W."/>
            <person name="Alvarado L."/>
            <person name="Arachchi H.M."/>
            <person name="Berlin A.M."/>
            <person name="Chapman S.B."/>
            <person name="Gainer-Dewar J."/>
            <person name="Goldberg J."/>
            <person name="Griggs A."/>
            <person name="Gujja S."/>
            <person name="Hansen M."/>
            <person name="Howarth C."/>
            <person name="Imamovic A."/>
            <person name="Ireland A."/>
            <person name="Larimer J."/>
            <person name="McCowan C."/>
            <person name="Murphy C."/>
            <person name="Pearson M."/>
            <person name="Poon T.W."/>
            <person name="Priest M."/>
            <person name="Roberts A."/>
            <person name="Saif S."/>
            <person name="Shea T."/>
            <person name="Sisk P."/>
            <person name="Sykes S."/>
            <person name="Wortman J."/>
            <person name="Nusbaum C."/>
            <person name="Birren B."/>
        </authorList>
    </citation>
    <scope>NUCLEOTIDE SEQUENCE [LARGE SCALE GENOMIC DNA]</scope>
    <source>
        <strain evidence="1 2">ATCC 43076</strain>
    </source>
</reference>
<dbReference type="PIRSF" id="PIRSF029826">
    <property type="entry name" value="UCP029826_pph"/>
    <property type="match status" value="1"/>
</dbReference>
<evidence type="ECO:0000313" key="1">
    <source>
        <dbReference type="EMBL" id="EOT29212.1"/>
    </source>
</evidence>
<dbReference type="PANTHER" id="PTHR46523:SF1">
    <property type="entry name" value="DCTP PYROPHOSPHATASE 1"/>
    <property type="match status" value="1"/>
</dbReference>
<accession>S0JA71</accession>
<keyword evidence="2" id="KW-1185">Reference proteome</keyword>
<dbReference type="EMBL" id="AHYT01000004">
    <property type="protein sequence ID" value="EOT29212.1"/>
    <property type="molecule type" value="Genomic_DNA"/>
</dbReference>
<evidence type="ECO:0000313" key="2">
    <source>
        <dbReference type="Proteomes" id="UP000014136"/>
    </source>
</evidence>
<evidence type="ECO:0008006" key="3">
    <source>
        <dbReference type="Google" id="ProtNLM"/>
    </source>
</evidence>
<dbReference type="OrthoDB" id="9791898at2"/>
<dbReference type="GO" id="GO:0006253">
    <property type="term" value="P:dCTP catabolic process"/>
    <property type="evidence" value="ECO:0007669"/>
    <property type="project" value="TreeGrafter"/>
</dbReference>
<dbReference type="PANTHER" id="PTHR46523">
    <property type="entry name" value="DCTP PYROPHOSPHATASE 1"/>
    <property type="match status" value="1"/>
</dbReference>